<evidence type="ECO:0008006" key="4">
    <source>
        <dbReference type="Google" id="ProtNLM"/>
    </source>
</evidence>
<feature type="region of interest" description="Disordered" evidence="1">
    <location>
        <begin position="75"/>
        <end position="110"/>
    </location>
</feature>
<evidence type="ECO:0000313" key="3">
    <source>
        <dbReference type="Proteomes" id="UP001189429"/>
    </source>
</evidence>
<keyword evidence="3" id="KW-1185">Reference proteome</keyword>
<dbReference type="EMBL" id="CAUYUJ010001200">
    <property type="protein sequence ID" value="CAK0794738.1"/>
    <property type="molecule type" value="Genomic_DNA"/>
</dbReference>
<feature type="compositionally biased region" description="Basic residues" evidence="1">
    <location>
        <begin position="75"/>
        <end position="89"/>
    </location>
</feature>
<organism evidence="2 3">
    <name type="scientific">Prorocentrum cordatum</name>
    <dbReference type="NCBI Taxonomy" id="2364126"/>
    <lineage>
        <taxon>Eukaryota</taxon>
        <taxon>Sar</taxon>
        <taxon>Alveolata</taxon>
        <taxon>Dinophyceae</taxon>
        <taxon>Prorocentrales</taxon>
        <taxon>Prorocentraceae</taxon>
        <taxon>Prorocentrum</taxon>
    </lineage>
</organism>
<protein>
    <recommendedName>
        <fullName evidence="4">Secreted protein</fullName>
    </recommendedName>
</protein>
<name>A0ABN9PW09_9DINO</name>
<accession>A0ABN9PW09</accession>
<evidence type="ECO:0000256" key="1">
    <source>
        <dbReference type="SAM" id="MobiDB-lite"/>
    </source>
</evidence>
<evidence type="ECO:0000313" key="2">
    <source>
        <dbReference type="EMBL" id="CAK0794738.1"/>
    </source>
</evidence>
<dbReference type="Proteomes" id="UP001189429">
    <property type="component" value="Unassembled WGS sequence"/>
</dbReference>
<gene>
    <name evidence="2" type="ORF">PCOR1329_LOCUS4627</name>
</gene>
<reference evidence="2" key="1">
    <citation type="submission" date="2023-10" db="EMBL/GenBank/DDBJ databases">
        <authorList>
            <person name="Chen Y."/>
            <person name="Shah S."/>
            <person name="Dougan E. K."/>
            <person name="Thang M."/>
            <person name="Chan C."/>
        </authorList>
    </citation>
    <scope>NUCLEOTIDE SEQUENCE [LARGE SCALE GENOMIC DNA]</scope>
</reference>
<comment type="caution">
    <text evidence="2">The sequence shown here is derived from an EMBL/GenBank/DDBJ whole genome shotgun (WGS) entry which is preliminary data.</text>
</comment>
<sequence length="110" mass="12301">MSQKLSRDSVIMALMAHSGSVSSYSLASSWMRWPTSLLEKCGLCLLMSIVRQTSVTKEKTAELRTTGEKKRRFVACSRRPRKWHQHQHRGPPSPWGSTIDDGDGGNVQAT</sequence>
<proteinExistence type="predicted"/>